<name>A0A4P9ZBS4_9ASCO</name>
<dbReference type="InterPro" id="IPR011990">
    <property type="entry name" value="TPR-like_helical_dom_sf"/>
</dbReference>
<accession>A0A4P9ZBS4</accession>
<evidence type="ECO:0000256" key="10">
    <source>
        <dbReference type="SAM" id="MobiDB-lite"/>
    </source>
</evidence>
<protein>
    <submittedName>
        <fullName evidence="11">TPR-like protein</fullName>
    </submittedName>
</protein>
<dbReference type="GO" id="GO:0017053">
    <property type="term" value="C:transcription repressor complex"/>
    <property type="evidence" value="ECO:0007669"/>
    <property type="project" value="TreeGrafter"/>
</dbReference>
<evidence type="ECO:0000256" key="9">
    <source>
        <dbReference type="PROSITE-ProRule" id="PRU00339"/>
    </source>
</evidence>
<keyword evidence="6" id="KW-0804">Transcription</keyword>
<evidence type="ECO:0000256" key="1">
    <source>
        <dbReference type="ARBA" id="ARBA00004123"/>
    </source>
</evidence>
<feature type="repeat" description="TPR" evidence="9">
    <location>
        <begin position="164"/>
        <end position="197"/>
    </location>
</feature>
<dbReference type="Pfam" id="PF13176">
    <property type="entry name" value="TPR_7"/>
    <property type="match status" value="2"/>
</dbReference>
<keyword evidence="5" id="KW-0805">Transcription regulation</keyword>
<dbReference type="Pfam" id="PF12895">
    <property type="entry name" value="ANAPC3"/>
    <property type="match status" value="1"/>
</dbReference>
<dbReference type="InterPro" id="IPR051630">
    <property type="entry name" value="Corepressor-Demethylase"/>
</dbReference>
<organism evidence="11 12">
    <name type="scientific">Metschnikowia bicuspidata</name>
    <dbReference type="NCBI Taxonomy" id="27322"/>
    <lineage>
        <taxon>Eukaryota</taxon>
        <taxon>Fungi</taxon>
        <taxon>Dikarya</taxon>
        <taxon>Ascomycota</taxon>
        <taxon>Saccharomycotina</taxon>
        <taxon>Pichiomycetes</taxon>
        <taxon>Metschnikowiaceae</taxon>
        <taxon>Metschnikowia</taxon>
    </lineage>
</organism>
<dbReference type="GO" id="GO:0031490">
    <property type="term" value="F:chromatin DNA binding"/>
    <property type="evidence" value="ECO:0007669"/>
    <property type="project" value="TreeGrafter"/>
</dbReference>
<evidence type="ECO:0000256" key="7">
    <source>
        <dbReference type="ARBA" id="ARBA00023242"/>
    </source>
</evidence>
<dbReference type="PROSITE" id="PS50005">
    <property type="entry name" value="TPR"/>
    <property type="match status" value="7"/>
</dbReference>
<dbReference type="EMBL" id="ML004461">
    <property type="protein sequence ID" value="RKP30306.1"/>
    <property type="molecule type" value="Genomic_DNA"/>
</dbReference>
<feature type="repeat" description="TPR" evidence="9">
    <location>
        <begin position="321"/>
        <end position="354"/>
    </location>
</feature>
<dbReference type="PANTHER" id="PTHR14017">
    <property type="entry name" value="LYSINE-SPECIFIC DEMETHYLASE"/>
    <property type="match status" value="1"/>
</dbReference>
<feature type="compositionally biased region" description="Polar residues" evidence="10">
    <location>
        <begin position="638"/>
        <end position="648"/>
    </location>
</feature>
<evidence type="ECO:0000256" key="3">
    <source>
        <dbReference type="ARBA" id="ARBA00022737"/>
    </source>
</evidence>
<proteinExistence type="inferred from homology"/>
<dbReference type="FunFam" id="1.25.40.10:FF:000078">
    <property type="entry name" value="Transcriptional corepressor Cyc8"/>
    <property type="match status" value="1"/>
</dbReference>
<comment type="similarity">
    <text evidence="8">Belongs to the CYC8/SSN6 family.</text>
</comment>
<feature type="repeat" description="TPR" evidence="9">
    <location>
        <begin position="201"/>
        <end position="234"/>
    </location>
</feature>
<keyword evidence="2" id="KW-0678">Repressor</keyword>
<evidence type="ECO:0000313" key="12">
    <source>
        <dbReference type="Proteomes" id="UP000268321"/>
    </source>
</evidence>
<dbReference type="OrthoDB" id="418911at2759"/>
<feature type="compositionally biased region" description="Polar residues" evidence="10">
    <location>
        <begin position="527"/>
        <end position="558"/>
    </location>
</feature>
<dbReference type="SUPFAM" id="SSF48452">
    <property type="entry name" value="TPR-like"/>
    <property type="match status" value="2"/>
</dbReference>
<evidence type="ECO:0000256" key="4">
    <source>
        <dbReference type="ARBA" id="ARBA00022803"/>
    </source>
</evidence>
<dbReference type="GO" id="GO:0000122">
    <property type="term" value="P:negative regulation of transcription by RNA polymerase II"/>
    <property type="evidence" value="ECO:0007669"/>
    <property type="project" value="TreeGrafter"/>
</dbReference>
<evidence type="ECO:0000313" key="11">
    <source>
        <dbReference type="EMBL" id="RKP30306.1"/>
    </source>
</evidence>
<feature type="compositionally biased region" description="Low complexity" evidence="10">
    <location>
        <begin position="614"/>
        <end position="636"/>
    </location>
</feature>
<dbReference type="AlphaFoldDB" id="A0A4P9ZBS4"/>
<comment type="subcellular location">
    <subcellularLocation>
        <location evidence="1">Nucleus</location>
    </subcellularLocation>
</comment>
<dbReference type="Pfam" id="PF00515">
    <property type="entry name" value="TPR_1"/>
    <property type="match status" value="1"/>
</dbReference>
<feature type="repeat" description="TPR" evidence="9">
    <location>
        <begin position="355"/>
        <end position="388"/>
    </location>
</feature>
<evidence type="ECO:0000256" key="5">
    <source>
        <dbReference type="ARBA" id="ARBA00023015"/>
    </source>
</evidence>
<keyword evidence="3" id="KW-0677">Repeat</keyword>
<feature type="region of interest" description="Disordered" evidence="10">
    <location>
        <begin position="610"/>
        <end position="728"/>
    </location>
</feature>
<dbReference type="PROSITE" id="PS50293">
    <property type="entry name" value="TPR_REGION"/>
    <property type="match status" value="2"/>
</dbReference>
<dbReference type="Gene3D" id="1.25.40.10">
    <property type="entry name" value="Tetratricopeptide repeat domain"/>
    <property type="match status" value="3"/>
</dbReference>
<feature type="repeat" description="TPR" evidence="9">
    <location>
        <begin position="128"/>
        <end position="161"/>
    </location>
</feature>
<sequence length="728" mass="80793">MSVPVQIAMEPTSALTPGLMPTQLQMLPHVLAPPQQQPQVARQQAQQPVEVLLGLSETTCVTWVAIGVLAESLGDMDKACSLYELALRHAPMNLEALTRLANICRSRDQFMKAADLYEKALTVQQENGDTWGLLGHCYLMMDDLQRAYAAYQRALYYLENPNVPRLWHGIGILYDRYGSLEYAEEAFVRVLDLDPYFEKSNEIYFRLGIIYKHQAKYQSALECFKYILNNPPLPLTQPDVWFQIGSVFEQQKNWSAAREAYEKVLKVNPNHAKVLQQLGCLYSQSEPVAPQQGQSSPPFQKDLTLALKYLLQAIEADPSDAHSWYYLGRVHMLRGDYNAAYEAFQQAVNRDSRNPTFWCSIGVLYYQISQYRDALDAYTRAIRLNPYISEVWYDLGTLYETCNNQISDALDAYRQAERLGPLNPHIKARLEQLTKYQQEGNTHSPQPPPVSQQPQLPQGMVLESTQPQHPQHVPLGQGGALMGQIQHQSALHLQGMAPRQPHQLQSSPNLPNPISVQAHAVQAHVPQVSQQDASSQLPQLHQPAKSLSSQLPQGNNAPQGAGPTAPLHARHSVSATLVNSKNAPNSAYNGQKHALDVKTESENKRPNVEITNTASNAANAPPVAAAEEKTATAAPEGISTNQTVQPSSEAAVAPKPEGYVNRTKSEPDAALNANGAAEGKERAFAPSAEPSEPSTRNDEDDHDEEEKPVGVVEPPLRKVHEEEDYDEE</sequence>
<dbReference type="Proteomes" id="UP000268321">
    <property type="component" value="Unassembled WGS sequence"/>
</dbReference>
<dbReference type="SMART" id="SM00028">
    <property type="entry name" value="TPR"/>
    <property type="match status" value="10"/>
</dbReference>
<dbReference type="InterPro" id="IPR019734">
    <property type="entry name" value="TPR_rpt"/>
</dbReference>
<evidence type="ECO:0000256" key="6">
    <source>
        <dbReference type="ARBA" id="ARBA00023163"/>
    </source>
</evidence>
<dbReference type="GO" id="GO:0005634">
    <property type="term" value="C:nucleus"/>
    <property type="evidence" value="ECO:0007669"/>
    <property type="project" value="UniProtKB-SubCell"/>
</dbReference>
<evidence type="ECO:0000256" key="8">
    <source>
        <dbReference type="ARBA" id="ARBA00061082"/>
    </source>
</evidence>
<feature type="repeat" description="TPR" evidence="9">
    <location>
        <begin position="238"/>
        <end position="271"/>
    </location>
</feature>
<dbReference type="FunFam" id="1.25.40.10:FF:000403">
    <property type="entry name" value="General transcriptional repressor, putative"/>
    <property type="match status" value="1"/>
</dbReference>
<keyword evidence="7" id="KW-0539">Nucleus</keyword>
<keyword evidence="4 9" id="KW-0802">TPR repeat</keyword>
<gene>
    <name evidence="11" type="ORF">METBISCDRAFT_31003</name>
</gene>
<evidence type="ECO:0000256" key="2">
    <source>
        <dbReference type="ARBA" id="ARBA00022491"/>
    </source>
</evidence>
<keyword evidence="12" id="KW-1185">Reference proteome</keyword>
<dbReference type="GO" id="GO:0000978">
    <property type="term" value="F:RNA polymerase II cis-regulatory region sequence-specific DNA binding"/>
    <property type="evidence" value="ECO:0007669"/>
    <property type="project" value="TreeGrafter"/>
</dbReference>
<feature type="repeat" description="TPR" evidence="9">
    <location>
        <begin position="94"/>
        <end position="127"/>
    </location>
</feature>
<dbReference type="PANTHER" id="PTHR14017:SF1">
    <property type="entry name" value="LD02225P"/>
    <property type="match status" value="1"/>
</dbReference>
<feature type="region of interest" description="Disordered" evidence="10">
    <location>
        <begin position="523"/>
        <end position="568"/>
    </location>
</feature>
<reference evidence="12" key="1">
    <citation type="journal article" date="2018" name="Nat. Microbiol.">
        <title>Leveraging single-cell genomics to expand the fungal tree of life.</title>
        <authorList>
            <person name="Ahrendt S.R."/>
            <person name="Quandt C.A."/>
            <person name="Ciobanu D."/>
            <person name="Clum A."/>
            <person name="Salamov A."/>
            <person name="Andreopoulos B."/>
            <person name="Cheng J.F."/>
            <person name="Woyke T."/>
            <person name="Pelin A."/>
            <person name="Henrissat B."/>
            <person name="Reynolds N.K."/>
            <person name="Benny G.L."/>
            <person name="Smith M.E."/>
            <person name="James T.Y."/>
            <person name="Grigoriev I.V."/>
        </authorList>
    </citation>
    <scope>NUCLEOTIDE SEQUENCE [LARGE SCALE GENOMIC DNA]</scope>
    <source>
        <strain evidence="12">Baker2002</strain>
    </source>
</reference>